<dbReference type="EMBL" id="JABEZV010000004">
    <property type="protein sequence ID" value="MBA0708940.1"/>
    <property type="molecule type" value="Genomic_DNA"/>
</dbReference>
<proteinExistence type="predicted"/>
<gene>
    <name evidence="2" type="ORF">Golax_024018</name>
</gene>
<dbReference type="AlphaFoldDB" id="A0A7J8ZBF5"/>
<keyword evidence="3" id="KW-1185">Reference proteome</keyword>
<comment type="caution">
    <text evidence="2">The sequence shown here is derived from an EMBL/GenBank/DDBJ whole genome shotgun (WGS) entry which is preliminary data.</text>
</comment>
<feature type="transmembrane region" description="Helical" evidence="1">
    <location>
        <begin position="7"/>
        <end position="23"/>
    </location>
</feature>
<feature type="non-terminal residue" evidence="2">
    <location>
        <position position="24"/>
    </location>
</feature>
<sequence length="24" mass="2701">MKKRVDVFALGIYGLVVFLKALGY</sequence>
<accession>A0A7J8ZBF5</accession>
<keyword evidence="1" id="KW-0472">Membrane</keyword>
<evidence type="ECO:0000256" key="1">
    <source>
        <dbReference type="SAM" id="Phobius"/>
    </source>
</evidence>
<keyword evidence="1" id="KW-1133">Transmembrane helix</keyword>
<organism evidence="2 3">
    <name type="scientific">Gossypium laxum</name>
    <dbReference type="NCBI Taxonomy" id="34288"/>
    <lineage>
        <taxon>Eukaryota</taxon>
        <taxon>Viridiplantae</taxon>
        <taxon>Streptophyta</taxon>
        <taxon>Embryophyta</taxon>
        <taxon>Tracheophyta</taxon>
        <taxon>Spermatophyta</taxon>
        <taxon>Magnoliopsida</taxon>
        <taxon>eudicotyledons</taxon>
        <taxon>Gunneridae</taxon>
        <taxon>Pentapetalae</taxon>
        <taxon>rosids</taxon>
        <taxon>malvids</taxon>
        <taxon>Malvales</taxon>
        <taxon>Malvaceae</taxon>
        <taxon>Malvoideae</taxon>
        <taxon>Gossypium</taxon>
    </lineage>
</organism>
<protein>
    <submittedName>
        <fullName evidence="2">Uncharacterized protein</fullName>
    </submittedName>
</protein>
<dbReference type="Proteomes" id="UP000593574">
    <property type="component" value="Unassembled WGS sequence"/>
</dbReference>
<name>A0A7J8ZBF5_9ROSI</name>
<reference evidence="2 3" key="1">
    <citation type="journal article" date="2019" name="Genome Biol. Evol.">
        <title>Insights into the evolution of the New World diploid cottons (Gossypium, subgenus Houzingenia) based on genome sequencing.</title>
        <authorList>
            <person name="Grover C.E."/>
            <person name="Arick M.A. 2nd"/>
            <person name="Thrash A."/>
            <person name="Conover J.L."/>
            <person name="Sanders W.S."/>
            <person name="Peterson D.G."/>
            <person name="Frelichowski J.E."/>
            <person name="Scheffler J.A."/>
            <person name="Scheffler B.E."/>
            <person name="Wendel J.F."/>
        </authorList>
    </citation>
    <scope>NUCLEOTIDE SEQUENCE [LARGE SCALE GENOMIC DNA]</scope>
    <source>
        <strain evidence="2">4</strain>
        <tissue evidence="2">Leaf</tissue>
    </source>
</reference>
<keyword evidence="1" id="KW-0812">Transmembrane</keyword>
<evidence type="ECO:0000313" key="3">
    <source>
        <dbReference type="Proteomes" id="UP000593574"/>
    </source>
</evidence>
<evidence type="ECO:0000313" key="2">
    <source>
        <dbReference type="EMBL" id="MBA0708940.1"/>
    </source>
</evidence>